<feature type="non-terminal residue" evidence="1">
    <location>
        <position position="34"/>
    </location>
</feature>
<sequence length="34" mass="3867">PWDCGSCTVLYLSHWLSQNTLKVGAYTRTLQIVL</sequence>
<dbReference type="AlphaFoldDB" id="A5HH34"/>
<accession>A5HH34</accession>
<feature type="non-terminal residue" evidence="1">
    <location>
        <position position="1"/>
    </location>
</feature>
<name>A5HH34_PETMA</name>
<protein>
    <submittedName>
        <fullName evidence="1">Variable lymphocyte receptor A cassette</fullName>
    </submittedName>
</protein>
<organism evidence="1">
    <name type="scientific">Petromyzon marinus</name>
    <name type="common">Sea lamprey</name>
    <dbReference type="NCBI Taxonomy" id="7757"/>
    <lineage>
        <taxon>Eukaryota</taxon>
        <taxon>Metazoa</taxon>
        <taxon>Chordata</taxon>
        <taxon>Craniata</taxon>
        <taxon>Vertebrata</taxon>
        <taxon>Cyclostomata</taxon>
        <taxon>Hyperoartia</taxon>
        <taxon>Petromyzontiformes</taxon>
        <taxon>Petromyzontidae</taxon>
        <taxon>Petromyzon</taxon>
    </lineage>
</organism>
<evidence type="ECO:0000313" key="1">
    <source>
        <dbReference type="EMBL" id="ABO85639.1"/>
    </source>
</evidence>
<dbReference type="EMBL" id="EF528933">
    <property type="protein sequence ID" value="ABO85639.1"/>
    <property type="molecule type" value="Genomic_DNA"/>
</dbReference>
<proteinExistence type="predicted"/>
<reference evidence="1" key="3">
    <citation type="submission" date="2007-03" db="EMBL/GenBank/DDBJ databases">
        <authorList>
            <person name="Rogozin I.B."/>
            <person name="Iyer L.M."/>
            <person name="Liang L."/>
            <person name="Glazko G.V."/>
            <person name="Liston V.G."/>
            <person name="Pavlov Y.I."/>
            <person name="Pancer Z."/>
        </authorList>
    </citation>
    <scope>NUCLEOTIDE SEQUENCE</scope>
</reference>
<reference evidence="1" key="2">
    <citation type="submission" date="2007-03" db="EMBL/GenBank/DDBJ databases">
        <authorList>
            <person name="Mardis E.R."/>
        </authorList>
    </citation>
    <scope>NUCLEOTIDE SEQUENCE</scope>
</reference>
<reference evidence="1" key="1">
    <citation type="journal article" date="2007" name="Nat. Immunol.">
        <title>Evolution and diversification of lamprey antigen receptors: evidence for involvement of an AID-APOBEC family cytosine deaminase.</title>
        <authorList>
            <person name="Rogozin I.B."/>
            <person name="Iyer L.M."/>
            <person name="Liang L."/>
            <person name="Glazko G.V."/>
            <person name="Liston V.G."/>
            <person name="Pavlov Y.I."/>
            <person name="Aravind L."/>
            <person name="Pancer Z."/>
        </authorList>
    </citation>
    <scope>NUCLEOTIDE SEQUENCE</scope>
</reference>
<keyword evidence="1" id="KW-0675">Receptor</keyword>